<name>A0A061AAS1_9ACTN</name>
<evidence type="ECO:0000313" key="3">
    <source>
        <dbReference type="EMBL" id="MBP2060414.1"/>
    </source>
</evidence>
<dbReference type="GO" id="GO:0016491">
    <property type="term" value="F:oxidoreductase activity"/>
    <property type="evidence" value="ECO:0007669"/>
    <property type="project" value="UniProtKB-KW"/>
</dbReference>
<dbReference type="PANTHER" id="PTHR43543:SF1">
    <property type="entry name" value="MALONIC SEMIALDEHYDE REDUCTASE RUTE-RELATED"/>
    <property type="match status" value="1"/>
</dbReference>
<protein>
    <submittedName>
        <fullName evidence="3">3-hydroxypropanoate dehydrogenase</fullName>
        <ecNumber evidence="3">1.1.1.-</ecNumber>
    </submittedName>
    <submittedName>
        <fullName evidence="2">Nitroreductase</fullName>
    </submittedName>
</protein>
<evidence type="ECO:0000313" key="4">
    <source>
        <dbReference type="Proteomes" id="UP000756710"/>
    </source>
</evidence>
<dbReference type="RefSeq" id="WP_044579697.1">
    <property type="nucleotide sequence ID" value="NZ_BAABDR010000079.1"/>
</dbReference>
<organism evidence="2">
    <name type="scientific">Streptomyces iranensis</name>
    <dbReference type="NCBI Taxonomy" id="576784"/>
    <lineage>
        <taxon>Bacteria</taxon>
        <taxon>Bacillati</taxon>
        <taxon>Actinomycetota</taxon>
        <taxon>Actinomycetes</taxon>
        <taxon>Kitasatosporales</taxon>
        <taxon>Streptomycetaceae</taxon>
        <taxon>Streptomyces</taxon>
        <taxon>Streptomyces violaceusniger group</taxon>
    </lineage>
</organism>
<dbReference type="Pfam" id="PF00881">
    <property type="entry name" value="Nitroreductase"/>
    <property type="match status" value="1"/>
</dbReference>
<gene>
    <name evidence="3" type="ORF">J2Z30_001416</name>
    <name evidence="2" type="ORF">SIRAN8965</name>
</gene>
<dbReference type="PANTHER" id="PTHR43543">
    <property type="entry name" value="MALONIC SEMIALDEHYDE REDUCTASE RUTE-RELATED"/>
    <property type="match status" value="1"/>
</dbReference>
<sequence length="209" mass="23262">MSDSTLAPDIDQALYALSPEGRKLLFTEAKTAYDFSDKPVGDDRLRAIYELFKWAPTSANINPLRILFVRTEEGKQRLLPGVAQPNQEQTASAPVTAVLAADTRYPEYVPFLAPSNPQLQQMLEANQELRETHMDFNAVLQAGYFVLAVRAAGLAAGPMKGFNAEAVDKEFFPDGRWRSLLLVNIGHPSPEAFRDRLPRPSYEQAVQLV</sequence>
<dbReference type="EMBL" id="LK022848">
    <property type="protein sequence ID" value="CDR16228.1"/>
    <property type="molecule type" value="Genomic_DNA"/>
</dbReference>
<accession>A0A061AAS1</accession>
<dbReference type="SUPFAM" id="SSF55469">
    <property type="entry name" value="FMN-dependent nitroreductase-like"/>
    <property type="match status" value="1"/>
</dbReference>
<dbReference type="InterPro" id="IPR000415">
    <property type="entry name" value="Nitroreductase-like"/>
</dbReference>
<dbReference type="Gene3D" id="3.40.109.10">
    <property type="entry name" value="NADH Oxidase"/>
    <property type="match status" value="1"/>
</dbReference>
<keyword evidence="4" id="KW-1185">Reference proteome</keyword>
<dbReference type="InterPro" id="IPR050461">
    <property type="entry name" value="Nitroreductase_HadB/RutE"/>
</dbReference>
<dbReference type="EMBL" id="JAGGLR010000003">
    <property type="protein sequence ID" value="MBP2060414.1"/>
    <property type="molecule type" value="Genomic_DNA"/>
</dbReference>
<dbReference type="HOGENOM" id="CLU_084441_0_0_11"/>
<evidence type="ECO:0000313" key="2">
    <source>
        <dbReference type="EMBL" id="CDR16228.1"/>
    </source>
</evidence>
<evidence type="ECO:0000259" key="1">
    <source>
        <dbReference type="Pfam" id="PF00881"/>
    </source>
</evidence>
<reference evidence="2" key="1">
    <citation type="submission" date="2014-05" db="EMBL/GenBank/DDBJ databases">
        <authorList>
            <person name="Horn Fabian"/>
        </authorList>
    </citation>
    <scope>NUCLEOTIDE SEQUENCE</scope>
</reference>
<proteinExistence type="predicted"/>
<keyword evidence="3" id="KW-0560">Oxidoreductase</keyword>
<feature type="domain" description="Nitroreductase" evidence="1">
    <location>
        <begin position="31"/>
        <end position="187"/>
    </location>
</feature>
<dbReference type="NCBIfam" id="NF003768">
    <property type="entry name" value="PRK05365.1"/>
    <property type="match status" value="1"/>
</dbReference>
<dbReference type="AlphaFoldDB" id="A0A061AAS1"/>
<reference evidence="3 4" key="2">
    <citation type="submission" date="2021-03" db="EMBL/GenBank/DDBJ databases">
        <title>Genomic Encyclopedia of Type Strains, Phase IV (KMG-IV): sequencing the most valuable type-strain genomes for metagenomic binning, comparative biology and taxonomic classification.</title>
        <authorList>
            <person name="Goeker M."/>
        </authorList>
    </citation>
    <scope>NUCLEOTIDE SEQUENCE [LARGE SCALE GENOMIC DNA]</scope>
    <source>
        <strain evidence="3 4">DSM 41954</strain>
    </source>
</reference>
<dbReference type="InterPro" id="IPR029479">
    <property type="entry name" value="Nitroreductase"/>
</dbReference>
<dbReference type="Proteomes" id="UP000756710">
    <property type="component" value="Unassembled WGS sequence"/>
</dbReference>
<dbReference type="EC" id="1.1.1.-" evidence="3"/>